<feature type="transmembrane region" description="Helical" evidence="5">
    <location>
        <begin position="114"/>
        <end position="132"/>
    </location>
</feature>
<feature type="transmembrane region" description="Helical" evidence="5">
    <location>
        <begin position="67"/>
        <end position="85"/>
    </location>
</feature>
<evidence type="ECO:0000256" key="3">
    <source>
        <dbReference type="ARBA" id="ARBA00022989"/>
    </source>
</evidence>
<gene>
    <name evidence="7" type="ORF">ICJ85_09025</name>
</gene>
<keyword evidence="7" id="KW-0645">Protease</keyword>
<organism evidence="7 8">
    <name type="scientific">Aestuariibaculum marinum</name>
    <dbReference type="NCBI Taxonomy" id="2683592"/>
    <lineage>
        <taxon>Bacteria</taxon>
        <taxon>Pseudomonadati</taxon>
        <taxon>Bacteroidota</taxon>
        <taxon>Flavobacteriia</taxon>
        <taxon>Flavobacteriales</taxon>
        <taxon>Flavobacteriaceae</taxon>
    </lineage>
</organism>
<dbReference type="RefSeq" id="WP_188223472.1">
    <property type="nucleotide sequence ID" value="NZ_JACVXD010000004.1"/>
</dbReference>
<keyword evidence="7" id="KW-0378">Hydrolase</keyword>
<feature type="transmembrane region" description="Helical" evidence="5">
    <location>
        <begin position="7"/>
        <end position="30"/>
    </location>
</feature>
<dbReference type="SUPFAM" id="SSF144091">
    <property type="entry name" value="Rhomboid-like"/>
    <property type="match status" value="1"/>
</dbReference>
<evidence type="ECO:0000256" key="4">
    <source>
        <dbReference type="ARBA" id="ARBA00023136"/>
    </source>
</evidence>
<name>A0A8J6Q2H8_9FLAO</name>
<evidence type="ECO:0000256" key="1">
    <source>
        <dbReference type="ARBA" id="ARBA00004141"/>
    </source>
</evidence>
<dbReference type="GO" id="GO:0016020">
    <property type="term" value="C:membrane"/>
    <property type="evidence" value="ECO:0007669"/>
    <property type="project" value="UniProtKB-SubCell"/>
</dbReference>
<evidence type="ECO:0000256" key="5">
    <source>
        <dbReference type="SAM" id="Phobius"/>
    </source>
</evidence>
<feature type="transmembrane region" description="Helical" evidence="5">
    <location>
        <begin position="139"/>
        <end position="158"/>
    </location>
</feature>
<sequence length="246" mass="28646">MKKHKHFHFSTGVIAYPLFFVLFIWVIFWAEVRFGFRLSKYGIYPQSLKGLRGVLFSPFIHGSIKHLAHNSVPLLVLSTALFYFYRSIAWKVLGYGILVSGFLTWCIGRPSYHIGASGLIYVLVSFIFFKGVFAKHYRLIALSLLVVFLYGSMIWYTMPIEKGISWEGHLSGLITGLLFAFIFKKSIAKPKKYVWEQPDYNEDDDPFLKHFDENGNFIEHIEPEVEEEQESIIISYSYKEQKNEEN</sequence>
<dbReference type="InterPro" id="IPR035952">
    <property type="entry name" value="Rhomboid-like_sf"/>
</dbReference>
<dbReference type="PANTHER" id="PTHR43731:SF9">
    <property type="entry name" value="SLR1461 PROTEIN"/>
    <property type="match status" value="1"/>
</dbReference>
<dbReference type="GO" id="GO:0004252">
    <property type="term" value="F:serine-type endopeptidase activity"/>
    <property type="evidence" value="ECO:0007669"/>
    <property type="project" value="InterPro"/>
</dbReference>
<evidence type="ECO:0000313" key="7">
    <source>
        <dbReference type="EMBL" id="MBD0824162.1"/>
    </source>
</evidence>
<dbReference type="Proteomes" id="UP000621516">
    <property type="component" value="Unassembled WGS sequence"/>
</dbReference>
<dbReference type="GO" id="GO:0006508">
    <property type="term" value="P:proteolysis"/>
    <property type="evidence" value="ECO:0007669"/>
    <property type="project" value="UniProtKB-KW"/>
</dbReference>
<comment type="subcellular location">
    <subcellularLocation>
        <location evidence="1">Membrane</location>
        <topology evidence="1">Multi-pass membrane protein</topology>
    </subcellularLocation>
</comment>
<dbReference type="AlphaFoldDB" id="A0A8J6Q2H8"/>
<dbReference type="InterPro" id="IPR022764">
    <property type="entry name" value="Peptidase_S54_rhomboid_dom"/>
</dbReference>
<dbReference type="PANTHER" id="PTHR43731">
    <property type="entry name" value="RHOMBOID PROTEASE"/>
    <property type="match status" value="1"/>
</dbReference>
<keyword evidence="2 5" id="KW-0812">Transmembrane</keyword>
<evidence type="ECO:0000256" key="2">
    <source>
        <dbReference type="ARBA" id="ARBA00022692"/>
    </source>
</evidence>
<dbReference type="EMBL" id="JACVXD010000004">
    <property type="protein sequence ID" value="MBD0824162.1"/>
    <property type="molecule type" value="Genomic_DNA"/>
</dbReference>
<dbReference type="Pfam" id="PF01694">
    <property type="entry name" value="Rhomboid"/>
    <property type="match status" value="1"/>
</dbReference>
<protein>
    <submittedName>
        <fullName evidence="7">Rhomboid family intramembrane serine protease</fullName>
    </submittedName>
</protein>
<reference evidence="7 8" key="1">
    <citation type="journal article" date="2018" name="J. Microbiol.">
        <title>Aestuariibaculum marinum sp. nov., a marine bacterium isolated from seawater in South Korea.</title>
        <authorList>
            <person name="Choi J."/>
            <person name="Lee D."/>
            <person name="Jang J.H."/>
            <person name="Cha S."/>
            <person name="Seo T."/>
        </authorList>
    </citation>
    <scope>NUCLEOTIDE SEQUENCE [LARGE SCALE GENOMIC DNA]</scope>
    <source>
        <strain evidence="7 8">IP7</strain>
    </source>
</reference>
<feature type="transmembrane region" description="Helical" evidence="5">
    <location>
        <begin position="164"/>
        <end position="183"/>
    </location>
</feature>
<dbReference type="InterPro" id="IPR050925">
    <property type="entry name" value="Rhomboid_protease_S54"/>
</dbReference>
<feature type="transmembrane region" description="Helical" evidence="5">
    <location>
        <begin position="92"/>
        <end position="108"/>
    </location>
</feature>
<dbReference type="Gene3D" id="1.20.1540.10">
    <property type="entry name" value="Rhomboid-like"/>
    <property type="match status" value="1"/>
</dbReference>
<keyword evidence="3 5" id="KW-1133">Transmembrane helix</keyword>
<evidence type="ECO:0000259" key="6">
    <source>
        <dbReference type="Pfam" id="PF01694"/>
    </source>
</evidence>
<keyword evidence="4 5" id="KW-0472">Membrane</keyword>
<evidence type="ECO:0000313" key="8">
    <source>
        <dbReference type="Proteomes" id="UP000621516"/>
    </source>
</evidence>
<accession>A0A8J6Q2H8</accession>
<proteinExistence type="predicted"/>
<feature type="domain" description="Peptidase S54 rhomboid" evidence="6">
    <location>
        <begin position="54"/>
        <end position="184"/>
    </location>
</feature>
<comment type="caution">
    <text evidence="7">The sequence shown here is derived from an EMBL/GenBank/DDBJ whole genome shotgun (WGS) entry which is preliminary data.</text>
</comment>
<keyword evidence="8" id="KW-1185">Reference proteome</keyword>